<evidence type="ECO:0000256" key="7">
    <source>
        <dbReference type="ARBA" id="ARBA00047942"/>
    </source>
</evidence>
<comment type="similarity">
    <text evidence="1">Belongs to the N(4)/N(6)-methyltransferase family.</text>
</comment>
<organism evidence="10 11">
    <name type="scientific">Candidatus Desulfacyla euxinica</name>
    <dbReference type="NCBI Taxonomy" id="2841693"/>
    <lineage>
        <taxon>Bacteria</taxon>
        <taxon>Deltaproteobacteria</taxon>
        <taxon>Candidatus Desulfacyla</taxon>
    </lineage>
</organism>
<dbReference type="InterPro" id="IPR029063">
    <property type="entry name" value="SAM-dependent_MTases_sf"/>
</dbReference>
<evidence type="ECO:0000256" key="6">
    <source>
        <dbReference type="ARBA" id="ARBA00022747"/>
    </source>
</evidence>
<dbReference type="GO" id="GO:0009307">
    <property type="term" value="P:DNA restriction-modification system"/>
    <property type="evidence" value="ECO:0007669"/>
    <property type="project" value="UniProtKB-KW"/>
</dbReference>
<evidence type="ECO:0000259" key="9">
    <source>
        <dbReference type="Pfam" id="PF12161"/>
    </source>
</evidence>
<evidence type="ECO:0000313" key="11">
    <source>
        <dbReference type="Proteomes" id="UP000650524"/>
    </source>
</evidence>
<dbReference type="GO" id="GO:0008170">
    <property type="term" value="F:N-methyltransferase activity"/>
    <property type="evidence" value="ECO:0007669"/>
    <property type="project" value="InterPro"/>
</dbReference>
<dbReference type="GO" id="GO:0003677">
    <property type="term" value="F:DNA binding"/>
    <property type="evidence" value="ECO:0007669"/>
    <property type="project" value="InterPro"/>
</dbReference>
<dbReference type="SUPFAM" id="SSF53335">
    <property type="entry name" value="S-adenosyl-L-methionine-dependent methyltransferases"/>
    <property type="match status" value="1"/>
</dbReference>
<feature type="domain" description="N6 adenine-specific DNA methyltransferase N-terminal" evidence="9">
    <location>
        <begin position="6"/>
        <end position="130"/>
    </location>
</feature>
<dbReference type="InterPro" id="IPR022749">
    <property type="entry name" value="D12N6_MeTrfase_N"/>
</dbReference>
<dbReference type="PRINTS" id="PR00507">
    <property type="entry name" value="N12N6MTFRASE"/>
</dbReference>
<gene>
    <name evidence="10" type="ORF">H8E19_04450</name>
</gene>
<comment type="catalytic activity">
    <reaction evidence="7">
        <text>a 2'-deoxyadenosine in DNA + S-adenosyl-L-methionine = an N(6)-methyl-2'-deoxyadenosine in DNA + S-adenosyl-L-homocysteine + H(+)</text>
        <dbReference type="Rhea" id="RHEA:15197"/>
        <dbReference type="Rhea" id="RHEA-COMP:12418"/>
        <dbReference type="Rhea" id="RHEA-COMP:12419"/>
        <dbReference type="ChEBI" id="CHEBI:15378"/>
        <dbReference type="ChEBI" id="CHEBI:57856"/>
        <dbReference type="ChEBI" id="CHEBI:59789"/>
        <dbReference type="ChEBI" id="CHEBI:90615"/>
        <dbReference type="ChEBI" id="CHEBI:90616"/>
        <dbReference type="EC" id="2.1.1.72"/>
    </reaction>
</comment>
<feature type="domain" description="DNA methylase adenine-specific" evidence="8">
    <location>
        <begin position="138"/>
        <end position="472"/>
    </location>
</feature>
<dbReference type="Pfam" id="PF12161">
    <property type="entry name" value="HsdM_N"/>
    <property type="match status" value="1"/>
</dbReference>
<dbReference type="InterPro" id="IPR003356">
    <property type="entry name" value="DNA_methylase_A-5"/>
</dbReference>
<dbReference type="Proteomes" id="UP000650524">
    <property type="component" value="Unassembled WGS sequence"/>
</dbReference>
<keyword evidence="6" id="KW-0680">Restriction system</keyword>
<keyword evidence="5" id="KW-0949">S-adenosyl-L-methionine</keyword>
<dbReference type="PROSITE" id="PS00092">
    <property type="entry name" value="N6_MTASE"/>
    <property type="match status" value="1"/>
</dbReference>
<dbReference type="PANTHER" id="PTHR42933:SF3">
    <property type="entry name" value="TYPE I RESTRICTION ENZYME MJAVIII METHYLASE SUBUNIT"/>
    <property type="match status" value="1"/>
</dbReference>
<protein>
    <recommendedName>
        <fullName evidence="2">site-specific DNA-methyltransferase (adenine-specific)</fullName>
        <ecNumber evidence="2">2.1.1.72</ecNumber>
    </recommendedName>
</protein>
<accession>A0A8J6MXW0</accession>
<evidence type="ECO:0000313" key="10">
    <source>
        <dbReference type="EMBL" id="MBC8176635.1"/>
    </source>
</evidence>
<evidence type="ECO:0000256" key="4">
    <source>
        <dbReference type="ARBA" id="ARBA00022679"/>
    </source>
</evidence>
<name>A0A8J6MXW0_9DELT</name>
<dbReference type="GO" id="GO:0032259">
    <property type="term" value="P:methylation"/>
    <property type="evidence" value="ECO:0007669"/>
    <property type="project" value="UniProtKB-KW"/>
</dbReference>
<evidence type="ECO:0000256" key="5">
    <source>
        <dbReference type="ARBA" id="ARBA00022691"/>
    </source>
</evidence>
<dbReference type="AlphaFoldDB" id="A0A8J6MXW0"/>
<sequence>MINGKLRSQVDKLWTEFWTGGITNPLMVIEQISFLMFSRLLDIRETREEKKAKRTKSKVRRIFSDEDQKLRWSQFKRVTPSEEMLKLVRDKVFPHFKKVTVDETKFGEYMKDAQLMIQKPSLLVSAVNMIDELPLTEGDTKGDLYEYLLGKLTTAGINGQFRTPRHIIRKMVEIVEPKPEDTVADPACGTAGFLVSVMEYLMEANTSPKAIITDDEGNRHYTGDKLVPYMDHIQNHMFNGFDFDATMLRIASMNLLLHGLDAPDIHYQDTLSNNFPERFPEFASDYYDVILANPPFKGSLDYDDVHPSLLSRVKTKKTELLFVTLILRMLKMGGRSATIVPDGVLFGSSKAHLALRKALVDENQLEAVISLPSGVFKPYAGVSTGIIVFTKGGRTDNVFYYDVQADGYSLDDKRDKTEENDLPELIDRWKARDSKTNTDRTSKAFFVPVQEIRENKYDLSINRYKEIVYEEEEFDPPKDILTRMKKLETEVMKDMEELEGMLG</sequence>
<evidence type="ECO:0000259" key="8">
    <source>
        <dbReference type="Pfam" id="PF02384"/>
    </source>
</evidence>
<evidence type="ECO:0000256" key="1">
    <source>
        <dbReference type="ARBA" id="ARBA00006594"/>
    </source>
</evidence>
<dbReference type="Gene3D" id="1.20.1260.30">
    <property type="match status" value="1"/>
</dbReference>
<dbReference type="InterPro" id="IPR002052">
    <property type="entry name" value="DNA_methylase_N6_adenine_CS"/>
</dbReference>
<evidence type="ECO:0000256" key="3">
    <source>
        <dbReference type="ARBA" id="ARBA00022603"/>
    </source>
</evidence>
<dbReference type="GO" id="GO:0009007">
    <property type="term" value="F:site-specific DNA-methyltransferase (adenine-specific) activity"/>
    <property type="evidence" value="ECO:0007669"/>
    <property type="project" value="UniProtKB-EC"/>
</dbReference>
<evidence type="ECO:0000256" key="2">
    <source>
        <dbReference type="ARBA" id="ARBA00011900"/>
    </source>
</evidence>
<dbReference type="EMBL" id="JACNJD010000149">
    <property type="protein sequence ID" value="MBC8176635.1"/>
    <property type="molecule type" value="Genomic_DNA"/>
</dbReference>
<proteinExistence type="inferred from homology"/>
<dbReference type="InterPro" id="IPR038333">
    <property type="entry name" value="T1MK-like_N_sf"/>
</dbReference>
<dbReference type="PANTHER" id="PTHR42933">
    <property type="entry name" value="SLR6095 PROTEIN"/>
    <property type="match status" value="1"/>
</dbReference>
<keyword evidence="4" id="KW-0808">Transferase</keyword>
<keyword evidence="3 10" id="KW-0489">Methyltransferase</keyword>
<dbReference type="InterPro" id="IPR051537">
    <property type="entry name" value="DNA_Adenine_Mtase"/>
</dbReference>
<dbReference type="Gene3D" id="3.40.50.150">
    <property type="entry name" value="Vaccinia Virus protein VP39"/>
    <property type="match status" value="1"/>
</dbReference>
<dbReference type="Pfam" id="PF02384">
    <property type="entry name" value="N6_Mtase"/>
    <property type="match status" value="1"/>
</dbReference>
<reference evidence="10 11" key="1">
    <citation type="submission" date="2020-08" db="EMBL/GenBank/DDBJ databases">
        <title>Bridging the membrane lipid divide: bacteria of the FCB group superphylum have the potential to synthesize archaeal ether lipids.</title>
        <authorList>
            <person name="Villanueva L."/>
            <person name="Von Meijenfeldt F.A.B."/>
            <person name="Westbye A.B."/>
            <person name="Yadav S."/>
            <person name="Hopmans E.C."/>
            <person name="Dutilh B.E."/>
            <person name="Sinninghe Damste J.S."/>
        </authorList>
    </citation>
    <scope>NUCLEOTIDE SEQUENCE [LARGE SCALE GENOMIC DNA]</scope>
    <source>
        <strain evidence="10">NIOZ-UU27</strain>
    </source>
</reference>
<dbReference type="EC" id="2.1.1.72" evidence="2"/>
<comment type="caution">
    <text evidence="10">The sequence shown here is derived from an EMBL/GenBank/DDBJ whole genome shotgun (WGS) entry which is preliminary data.</text>
</comment>